<dbReference type="InterPro" id="IPR029063">
    <property type="entry name" value="SAM-dependent_MTases_sf"/>
</dbReference>
<dbReference type="GO" id="GO:0008168">
    <property type="term" value="F:methyltransferase activity"/>
    <property type="evidence" value="ECO:0007669"/>
    <property type="project" value="UniProtKB-KW"/>
</dbReference>
<reference evidence="1 2" key="2">
    <citation type="journal article" date="2013" name="PLoS ONE">
        <title>INDIGO - INtegrated Data Warehouse of MIcrobial GenOmes with Examples from the Red Sea Extremophiles.</title>
        <authorList>
            <person name="Alam I."/>
            <person name="Antunes A."/>
            <person name="Kamau A.A."/>
            <person name="Ba Alawi W."/>
            <person name="Kalkatawi M."/>
            <person name="Stingl U."/>
            <person name="Bajic V.B."/>
        </authorList>
    </citation>
    <scope>NUCLEOTIDE SEQUENCE [LARGE SCALE GENOMIC DNA]</scope>
    <source>
        <strain evidence="1 2">E1L3A</strain>
    </source>
</reference>
<dbReference type="Gene3D" id="3.40.50.150">
    <property type="entry name" value="Vaccinia Virus protein VP39"/>
    <property type="match status" value="1"/>
</dbReference>
<dbReference type="eggNOG" id="COG0500">
    <property type="taxonomic scope" value="Bacteria"/>
</dbReference>
<dbReference type="PANTHER" id="PTHR20974">
    <property type="entry name" value="UPF0585 PROTEIN CG18661"/>
    <property type="match status" value="1"/>
</dbReference>
<accession>U2ENJ1</accession>
<organism evidence="1 2">
    <name type="scientific">Salinisphaera shabanensis E1L3A</name>
    <dbReference type="NCBI Taxonomy" id="1033802"/>
    <lineage>
        <taxon>Bacteria</taxon>
        <taxon>Pseudomonadati</taxon>
        <taxon>Pseudomonadota</taxon>
        <taxon>Gammaproteobacteria</taxon>
        <taxon>Salinisphaerales</taxon>
        <taxon>Salinisphaeraceae</taxon>
        <taxon>Salinisphaera</taxon>
    </lineage>
</organism>
<dbReference type="PANTHER" id="PTHR20974:SF0">
    <property type="entry name" value="UPF0585 PROTEIN CG18661"/>
    <property type="match status" value="1"/>
</dbReference>
<reference evidence="1 2" key="1">
    <citation type="journal article" date="2011" name="J. Bacteriol.">
        <title>Genome sequence of Salinisphaera shabanensis, a gammaproteobacterium from the harsh, variable environment of the brine-seawater interface of the Shaban Deep in the Red Sea.</title>
        <authorList>
            <person name="Antunes A."/>
            <person name="Alam I."/>
            <person name="Bajic V.B."/>
            <person name="Stingl U."/>
        </authorList>
    </citation>
    <scope>NUCLEOTIDE SEQUENCE [LARGE SCALE GENOMIC DNA]</scope>
    <source>
        <strain evidence="1 2">E1L3A</strain>
    </source>
</reference>
<dbReference type="SUPFAM" id="SSF53335">
    <property type="entry name" value="S-adenosyl-L-methionine-dependent methyltransferases"/>
    <property type="match status" value="1"/>
</dbReference>
<keyword evidence="2" id="KW-1185">Reference proteome</keyword>
<evidence type="ECO:0000313" key="2">
    <source>
        <dbReference type="Proteomes" id="UP000006242"/>
    </source>
</evidence>
<proteinExistence type="predicted"/>
<dbReference type="EMBL" id="AFNV02000007">
    <property type="protein sequence ID" value="ERJ19702.1"/>
    <property type="molecule type" value="Genomic_DNA"/>
</dbReference>
<dbReference type="AlphaFoldDB" id="U2ENJ1"/>
<protein>
    <submittedName>
        <fullName evidence="1">SAM-dependent methyltransferase protein</fullName>
    </submittedName>
</protein>
<dbReference type="Proteomes" id="UP000006242">
    <property type="component" value="Unassembled WGS sequence"/>
</dbReference>
<gene>
    <name evidence="1" type="ORF">SSPSH_001163</name>
</gene>
<dbReference type="RefSeq" id="WP_006914975.1">
    <property type="nucleotide sequence ID" value="NZ_AFNV02000007.1"/>
</dbReference>
<dbReference type="GO" id="GO:0032259">
    <property type="term" value="P:methylation"/>
    <property type="evidence" value="ECO:0007669"/>
    <property type="project" value="UniProtKB-KW"/>
</dbReference>
<sequence>MSARIGDNSAAQRNKEPIFDALVEHLAHARDVLEVGAGDATHARYAVERLPHCVWQSSEAPGHYRRLVAALADRSEQNLPRPLALDVRAAWPAGPYDAVFGANVAHIMDWTAVEALFSGAARVLRPAGRLCLYGPFLRRGKPPETGNAAFDAALRDRDPAMGLREIEALDALGEPLCLSRVADIAMPSDNRLLIWQKAADR</sequence>
<comment type="caution">
    <text evidence="1">The sequence shown here is derived from an EMBL/GenBank/DDBJ whole genome shotgun (WGS) entry which is preliminary data.</text>
</comment>
<dbReference type="Pfam" id="PF06080">
    <property type="entry name" value="DUF938"/>
    <property type="match status" value="1"/>
</dbReference>
<name>U2ENJ1_9GAMM</name>
<keyword evidence="1" id="KW-0489">Methyltransferase</keyword>
<dbReference type="STRING" id="1033802.SSPSH_001163"/>
<evidence type="ECO:0000313" key="1">
    <source>
        <dbReference type="EMBL" id="ERJ19702.1"/>
    </source>
</evidence>
<dbReference type="InterPro" id="IPR010342">
    <property type="entry name" value="DUF938"/>
</dbReference>
<keyword evidence="1" id="KW-0808">Transferase</keyword>
<dbReference type="OrthoDB" id="5563826at2"/>